<comment type="caution">
    <text evidence="3">The sequence shown here is derived from an EMBL/GenBank/DDBJ whole genome shotgun (WGS) entry which is preliminary data.</text>
</comment>
<accession>A0A927FA62</accession>
<reference evidence="3" key="1">
    <citation type="submission" date="2020-09" db="EMBL/GenBank/DDBJ databases">
        <title>Pelagicoccus enzymogenes sp. nov. with an EPS production, isolated from marine sediment.</title>
        <authorList>
            <person name="Feng X."/>
        </authorList>
    </citation>
    <scope>NUCLEOTIDE SEQUENCE</scope>
    <source>
        <strain evidence="3">NFK12</strain>
    </source>
</reference>
<feature type="signal peptide" evidence="2">
    <location>
        <begin position="1"/>
        <end position="20"/>
    </location>
</feature>
<keyword evidence="2" id="KW-0732">Signal</keyword>
<evidence type="ECO:0000313" key="4">
    <source>
        <dbReference type="Proteomes" id="UP000622317"/>
    </source>
</evidence>
<gene>
    <name evidence="3" type="ORF">IEN85_17685</name>
</gene>
<dbReference type="Proteomes" id="UP000622317">
    <property type="component" value="Unassembled WGS sequence"/>
</dbReference>
<organism evidence="3 4">
    <name type="scientific">Pelagicoccus enzymogenes</name>
    <dbReference type="NCBI Taxonomy" id="2773457"/>
    <lineage>
        <taxon>Bacteria</taxon>
        <taxon>Pseudomonadati</taxon>
        <taxon>Verrucomicrobiota</taxon>
        <taxon>Opitutia</taxon>
        <taxon>Puniceicoccales</taxon>
        <taxon>Pelagicoccaceae</taxon>
        <taxon>Pelagicoccus</taxon>
    </lineage>
</organism>
<proteinExistence type="predicted"/>
<dbReference type="AlphaFoldDB" id="A0A927FA62"/>
<sequence length="127" mass="14683">MKKLITLLLTVTVFASLANAASTFRGKRGLDKQLERIEAALNDTEREIPEQRRAYLERRAEVLELQLQVRQSLKTAIEELGEDATKEQIHAARQAVREEYKEQFEAMKAERRAEREARRAARDTVES</sequence>
<name>A0A927FA62_9BACT</name>
<evidence type="ECO:0000256" key="2">
    <source>
        <dbReference type="SAM" id="SignalP"/>
    </source>
</evidence>
<keyword evidence="4" id="KW-1185">Reference proteome</keyword>
<keyword evidence="1" id="KW-0175">Coiled coil</keyword>
<protein>
    <recommendedName>
        <fullName evidence="5">Heavy-metal resistance</fullName>
    </recommendedName>
</protein>
<evidence type="ECO:0000256" key="1">
    <source>
        <dbReference type="SAM" id="Coils"/>
    </source>
</evidence>
<evidence type="ECO:0000313" key="3">
    <source>
        <dbReference type="EMBL" id="MBD5781337.1"/>
    </source>
</evidence>
<feature type="chain" id="PRO_5037896429" description="Heavy-metal resistance" evidence="2">
    <location>
        <begin position="21"/>
        <end position="127"/>
    </location>
</feature>
<feature type="coiled-coil region" evidence="1">
    <location>
        <begin position="27"/>
        <end position="54"/>
    </location>
</feature>
<dbReference type="RefSeq" id="WP_191618435.1">
    <property type="nucleotide sequence ID" value="NZ_JACYFG010000040.1"/>
</dbReference>
<evidence type="ECO:0008006" key="5">
    <source>
        <dbReference type="Google" id="ProtNLM"/>
    </source>
</evidence>
<dbReference type="EMBL" id="JACYFG010000040">
    <property type="protein sequence ID" value="MBD5781337.1"/>
    <property type="molecule type" value="Genomic_DNA"/>
</dbReference>